<organism evidence="1 2">
    <name type="scientific">Portunus trituberculatus</name>
    <name type="common">Swimming crab</name>
    <name type="synonym">Neptunus trituberculatus</name>
    <dbReference type="NCBI Taxonomy" id="210409"/>
    <lineage>
        <taxon>Eukaryota</taxon>
        <taxon>Metazoa</taxon>
        <taxon>Ecdysozoa</taxon>
        <taxon>Arthropoda</taxon>
        <taxon>Crustacea</taxon>
        <taxon>Multicrustacea</taxon>
        <taxon>Malacostraca</taxon>
        <taxon>Eumalacostraca</taxon>
        <taxon>Eucarida</taxon>
        <taxon>Decapoda</taxon>
        <taxon>Pleocyemata</taxon>
        <taxon>Brachyura</taxon>
        <taxon>Eubrachyura</taxon>
        <taxon>Portunoidea</taxon>
        <taxon>Portunidae</taxon>
        <taxon>Portuninae</taxon>
        <taxon>Portunus</taxon>
    </lineage>
</organism>
<evidence type="ECO:0000313" key="2">
    <source>
        <dbReference type="Proteomes" id="UP000324222"/>
    </source>
</evidence>
<reference evidence="1 2" key="1">
    <citation type="submission" date="2019-05" db="EMBL/GenBank/DDBJ databases">
        <title>Another draft genome of Portunus trituberculatus and its Hox gene families provides insights of decapod evolution.</title>
        <authorList>
            <person name="Jeong J.-H."/>
            <person name="Song I."/>
            <person name="Kim S."/>
            <person name="Choi T."/>
            <person name="Kim D."/>
            <person name="Ryu S."/>
            <person name="Kim W."/>
        </authorList>
    </citation>
    <scope>NUCLEOTIDE SEQUENCE [LARGE SCALE GENOMIC DNA]</scope>
    <source>
        <tissue evidence="1">Muscle</tissue>
    </source>
</reference>
<proteinExistence type="predicted"/>
<dbReference type="Proteomes" id="UP000324222">
    <property type="component" value="Unassembled WGS sequence"/>
</dbReference>
<name>A0A5B7HFW4_PORTR</name>
<comment type="caution">
    <text evidence="1">The sequence shown here is derived from an EMBL/GenBank/DDBJ whole genome shotgun (WGS) entry which is preliminary data.</text>
</comment>
<protein>
    <submittedName>
        <fullName evidence="1">Uncharacterized protein</fullName>
    </submittedName>
</protein>
<gene>
    <name evidence="1" type="ORF">E2C01_061671</name>
</gene>
<accession>A0A5B7HFW4</accession>
<sequence>MVGVERSRCKSSRRFLGPHCIESASFITSSLKPCGLHITLLLGLRLCLLHSRHDGVRTSPHAPPVVHIKSFDTGPSATRVCPCQQQEAGRGSIGQSEGGMAKVGCLYEACFSLPLPPAPSTTAAQGQLGPLTSSLDLATTTAATVPLSSSLSLPPDNECTAILTRLHACLPRYHYTVNSHDTV</sequence>
<keyword evidence="2" id="KW-1185">Reference proteome</keyword>
<dbReference type="AlphaFoldDB" id="A0A5B7HFW4"/>
<dbReference type="EMBL" id="VSRR010026318">
    <property type="protein sequence ID" value="MPC67494.1"/>
    <property type="molecule type" value="Genomic_DNA"/>
</dbReference>
<evidence type="ECO:0000313" key="1">
    <source>
        <dbReference type="EMBL" id="MPC67494.1"/>
    </source>
</evidence>